<gene>
    <name evidence="2" type="ORF">Aory04_000607800</name>
</gene>
<dbReference type="Proteomes" id="UP001165205">
    <property type="component" value="Unassembled WGS sequence"/>
</dbReference>
<accession>A0AAN4YH98</accession>
<evidence type="ECO:0000313" key="3">
    <source>
        <dbReference type="Proteomes" id="UP001165205"/>
    </source>
</evidence>
<sequence length="114" mass="12470">MASIIPPASVKHPLKIQVGLAPEASRIAPEIGVPTSNAMLKIVKHIPMRVPITPTCGERQTKTGPVNETKDPEKHPYRTQNTNKAPWECTASRQSIRPPDMTENGTKSLKDPTI</sequence>
<dbReference type="AlphaFoldDB" id="A0AAN4YH98"/>
<organism evidence="2 3">
    <name type="scientific">Aspergillus oryzae</name>
    <name type="common">Yellow koji mold</name>
    <dbReference type="NCBI Taxonomy" id="5062"/>
    <lineage>
        <taxon>Eukaryota</taxon>
        <taxon>Fungi</taxon>
        <taxon>Dikarya</taxon>
        <taxon>Ascomycota</taxon>
        <taxon>Pezizomycotina</taxon>
        <taxon>Eurotiomycetes</taxon>
        <taxon>Eurotiomycetidae</taxon>
        <taxon>Eurotiales</taxon>
        <taxon>Aspergillaceae</taxon>
        <taxon>Aspergillus</taxon>
        <taxon>Aspergillus subgen. Circumdati</taxon>
    </lineage>
</organism>
<comment type="caution">
    <text evidence="2">The sequence shown here is derived from an EMBL/GenBank/DDBJ whole genome shotgun (WGS) entry which is preliminary data.</text>
</comment>
<proteinExistence type="predicted"/>
<feature type="region of interest" description="Disordered" evidence="1">
    <location>
        <begin position="53"/>
        <end position="114"/>
    </location>
</feature>
<protein>
    <submittedName>
        <fullName evidence="2">Unnamed protein product</fullName>
    </submittedName>
</protein>
<name>A0AAN4YH98_ASPOZ</name>
<dbReference type="EMBL" id="BSYA01000063">
    <property type="protein sequence ID" value="GMG29901.1"/>
    <property type="molecule type" value="Genomic_DNA"/>
</dbReference>
<evidence type="ECO:0000313" key="2">
    <source>
        <dbReference type="EMBL" id="GMG29901.1"/>
    </source>
</evidence>
<evidence type="ECO:0000256" key="1">
    <source>
        <dbReference type="SAM" id="MobiDB-lite"/>
    </source>
</evidence>
<reference evidence="2" key="1">
    <citation type="submission" date="2023-04" db="EMBL/GenBank/DDBJ databases">
        <title>Aspergillus oryzae NBRC 4228.</title>
        <authorList>
            <person name="Ichikawa N."/>
            <person name="Sato H."/>
            <person name="Tonouchi N."/>
        </authorList>
    </citation>
    <scope>NUCLEOTIDE SEQUENCE</scope>
    <source>
        <strain evidence="2">NBRC 4228</strain>
    </source>
</reference>